<dbReference type="InterPro" id="IPR037913">
    <property type="entry name" value="ACD_IbpA/B"/>
</dbReference>
<dbReference type="PROSITE" id="PS01031">
    <property type="entry name" value="SHSP"/>
    <property type="match status" value="1"/>
</dbReference>
<protein>
    <submittedName>
        <fullName evidence="3">Hsp20 family protein</fullName>
    </submittedName>
</protein>
<dbReference type="InterPro" id="IPR002068">
    <property type="entry name" value="A-crystallin/Hsp20_dom"/>
</dbReference>
<dbReference type="Pfam" id="PF00011">
    <property type="entry name" value="HSP20"/>
    <property type="match status" value="1"/>
</dbReference>
<accession>A0A4D6XI11</accession>
<evidence type="ECO:0000256" key="2">
    <source>
        <dbReference type="RuleBase" id="RU003616"/>
    </source>
</evidence>
<dbReference type="InterPro" id="IPR008978">
    <property type="entry name" value="HSP20-like_chaperone"/>
</dbReference>
<name>A0A4D6XI11_9GAMM</name>
<organism evidence="3 4">
    <name type="scientific">Buchnera aphidicola</name>
    <name type="common">Aphis craccivora</name>
    <dbReference type="NCBI Taxonomy" id="466616"/>
    <lineage>
        <taxon>Bacteria</taxon>
        <taxon>Pseudomonadati</taxon>
        <taxon>Pseudomonadota</taxon>
        <taxon>Gammaproteobacteria</taxon>
        <taxon>Enterobacterales</taxon>
        <taxon>Erwiniaceae</taxon>
        <taxon>Buchnera</taxon>
    </lineage>
</organism>
<dbReference type="CDD" id="cd06470">
    <property type="entry name" value="ACD_IbpA-B_like"/>
    <property type="match status" value="1"/>
</dbReference>
<evidence type="ECO:0000256" key="1">
    <source>
        <dbReference type="PROSITE-ProRule" id="PRU00285"/>
    </source>
</evidence>
<dbReference type="OrthoDB" id="6462033at2"/>
<comment type="similarity">
    <text evidence="1 2">Belongs to the small heat shock protein (HSP20) family.</text>
</comment>
<dbReference type="EMBL" id="CP113403">
    <property type="protein sequence ID" value="WAI17768.1"/>
    <property type="molecule type" value="Genomic_DNA"/>
</dbReference>
<dbReference type="Proteomes" id="UP001163441">
    <property type="component" value="Chromosome"/>
</dbReference>
<gene>
    <name evidence="3" type="ORF">OWM53_02955</name>
</gene>
<dbReference type="Gene3D" id="2.60.40.790">
    <property type="match status" value="1"/>
</dbReference>
<sequence>MSYRSLSFLPSINHNSVFSDRFNQIDKMFSTLTGEKPLSDTPLYNLIQINEKKYKLILSVPGYEEKELDISVHNNQLIIQGKKEKHNQDNAKINKYLHKDIIFSNFSLSFNFDHKIQVNKANLSLGLLELNFECNIPDEEKPKKISINIPNNAQISNK</sequence>
<evidence type="ECO:0000313" key="4">
    <source>
        <dbReference type="Proteomes" id="UP001163441"/>
    </source>
</evidence>
<dbReference type="SUPFAM" id="SSF49764">
    <property type="entry name" value="HSP20-like chaperones"/>
    <property type="match status" value="1"/>
</dbReference>
<reference evidence="3" key="1">
    <citation type="submission" date="2022-11" db="EMBL/GenBank/DDBJ databases">
        <title>The whole genome sequencing of pests is an important tool to study the evolution of the plant-insect interaction and insecticide resistance.</title>
        <authorList>
            <person name="Kananovich Y."/>
        </authorList>
    </citation>
    <scope>NUCLEOTIDE SEQUENCE</scope>
    <source>
        <strain evidence="3">BSU_Aph_2016</strain>
    </source>
</reference>
<proteinExistence type="inferred from homology"/>
<dbReference type="PANTHER" id="PTHR47062">
    <property type="match status" value="1"/>
</dbReference>
<evidence type="ECO:0000313" key="3">
    <source>
        <dbReference type="EMBL" id="WAI17768.1"/>
    </source>
</evidence>
<dbReference type="RefSeq" id="WP_158360840.1">
    <property type="nucleotide sequence ID" value="NZ_CP034897.1"/>
</dbReference>
<dbReference type="PANTHER" id="PTHR47062:SF1">
    <property type="entry name" value="SMALL HEAT SHOCK PROTEIN IBPA"/>
    <property type="match status" value="1"/>
</dbReference>
<dbReference type="AlphaFoldDB" id="A0A4D6XI11"/>